<dbReference type="EMBL" id="KY000082">
    <property type="protein sequence ID" value="APD20773.1"/>
    <property type="molecule type" value="Genomic_DNA"/>
</dbReference>
<sequence>MKEQELEIPEYLKENAPGEIDYFGVMDEMAVEAPTSAIDC</sequence>
<protein>
    <submittedName>
        <fullName evidence="1">Uncharacterized protein</fullName>
    </submittedName>
</protein>
<dbReference type="Proteomes" id="UP000225464">
    <property type="component" value="Segment"/>
</dbReference>
<keyword evidence="2" id="KW-1185">Reference proteome</keyword>
<proteinExistence type="predicted"/>
<evidence type="ECO:0000313" key="1">
    <source>
        <dbReference type="EMBL" id="APD20773.1"/>
    </source>
</evidence>
<accession>A0A1J0MHW9</accession>
<name>A0A1J0MHW9_9CAUD</name>
<organism evidence="1 2">
    <name type="scientific">Pseudomonas phage PA5</name>
    <dbReference type="NCBI Taxonomy" id="1913570"/>
    <lineage>
        <taxon>Viruses</taxon>
        <taxon>Duplodnaviria</taxon>
        <taxon>Heunggongvirae</taxon>
        <taxon>Uroviricota</taxon>
        <taxon>Caudoviricetes</taxon>
        <taxon>Lindbergviridae</taxon>
        <taxon>Pbunavirus</taxon>
        <taxon>Pbunavirus PA5</taxon>
    </lineage>
</organism>
<reference evidence="1 2" key="1">
    <citation type="submission" date="2016-10" db="EMBL/GenBank/DDBJ databases">
        <title>Antibacterial composition for prophylaxis and treatment of hospital infections (variants), strains of bacteriophages, used for obtaining thereof.</title>
        <authorList>
            <person name="Aleshkin A.V."/>
            <person name="Volozhantsev N.V."/>
            <person name="Verevkin V.V."/>
            <person name="Krasilnikova V.M."/>
            <person name="Myakinina V.P."/>
            <person name="Popova A.V."/>
            <person name="Svetoch E.A."/>
        </authorList>
    </citation>
    <scope>NUCLEOTIDE SEQUENCE [LARGE SCALE GENOMIC DNA]</scope>
    <source>
        <strain evidence="1 2">PA5</strain>
    </source>
</reference>
<evidence type="ECO:0000313" key="2">
    <source>
        <dbReference type="Proteomes" id="UP000225464"/>
    </source>
</evidence>
<dbReference type="KEGG" id="vg:40073567"/>
<dbReference type="RefSeq" id="YP_009597899.1">
    <property type="nucleotide sequence ID" value="NC_041902.1"/>
</dbReference>
<dbReference type="GeneID" id="40073567"/>